<comment type="similarity">
    <text evidence="2 11">Belongs to the sodium:solute symporter (SSF) (TC 2.A.21) family.</text>
</comment>
<proteinExistence type="inferred from homology"/>
<feature type="transmembrane region" description="Helical" evidence="12">
    <location>
        <begin position="375"/>
        <end position="397"/>
    </location>
</feature>
<feature type="transmembrane region" description="Helical" evidence="12">
    <location>
        <begin position="6"/>
        <end position="28"/>
    </location>
</feature>
<keyword evidence="6 12" id="KW-1133">Transmembrane helix</keyword>
<evidence type="ECO:0000256" key="1">
    <source>
        <dbReference type="ARBA" id="ARBA00004651"/>
    </source>
</evidence>
<feature type="transmembrane region" description="Helical" evidence="12">
    <location>
        <begin position="182"/>
        <end position="200"/>
    </location>
</feature>
<evidence type="ECO:0000256" key="12">
    <source>
        <dbReference type="SAM" id="Phobius"/>
    </source>
</evidence>
<dbReference type="InterPro" id="IPR038377">
    <property type="entry name" value="Na/Glc_symporter_sf"/>
</dbReference>
<evidence type="ECO:0000256" key="9">
    <source>
        <dbReference type="ARBA" id="ARBA00023136"/>
    </source>
</evidence>
<keyword evidence="4" id="KW-1003">Cell membrane</keyword>
<dbReference type="EMBL" id="NBWU01000002">
    <property type="protein sequence ID" value="PCE64722.1"/>
    <property type="molecule type" value="Genomic_DNA"/>
</dbReference>
<dbReference type="GO" id="GO:0015293">
    <property type="term" value="F:symporter activity"/>
    <property type="evidence" value="ECO:0007669"/>
    <property type="project" value="TreeGrafter"/>
</dbReference>
<dbReference type="PANTHER" id="PTHR42985">
    <property type="entry name" value="SODIUM-COUPLED MONOCARBOXYLATE TRANSPORTER"/>
    <property type="match status" value="1"/>
</dbReference>
<dbReference type="PANTHER" id="PTHR42985:SF32">
    <property type="entry name" value="SODIUM IODIDE SYMPORTER"/>
    <property type="match status" value="1"/>
</dbReference>
<evidence type="ECO:0000256" key="11">
    <source>
        <dbReference type="RuleBase" id="RU362091"/>
    </source>
</evidence>
<keyword evidence="14" id="KW-1185">Reference proteome</keyword>
<feature type="transmembrane region" description="Helical" evidence="12">
    <location>
        <begin position="122"/>
        <end position="142"/>
    </location>
</feature>
<evidence type="ECO:0008006" key="15">
    <source>
        <dbReference type="Google" id="ProtNLM"/>
    </source>
</evidence>
<accession>A0A2A4GAE9</accession>
<sequence>MDYQLGTLDISIIVLYALVLVAMGVYFFKRSSSSEHFMVAGRGVPSWAAGLAVMSTYTSSISYIAVPGKAFDGNWHPLIFALTAIPVTWFVAQYVIPHYRKHKIISVYNYLEQKVGAWGRNYAAFSFLLFMIGRVAVILYLSSLLLTSFIQVDIETVILIIGVVTIIYTLMGGMEAVIWTDVMQSIIMVGGIIFVGYLLTSEVFAQPDYLIQRAFDENKFSLGESDFSFSSRTIWVMIIYGITENIRNLIADQNYTQKYSSVATTKEAKKSVWFAMLLYLPLTAIFLYIGTALFAYYGGDVHSLPDAVTKGDQVFPHFIAQELPVGIKGLIIAAIMAASMSTVDSALNSSATVLFIDFYKKYIKPDATEKRSLGFLRGATVIWGVFGIFFALLMINAKSALDVWWQISGIFGGGILGLFLLALSGVKLKKWQGITAVGFSILLIVWGTFLRDLGAPYEWLSCQLDPIIVGAVGTAGLLVMAGIFVLLGKSSPKDD</sequence>
<evidence type="ECO:0000256" key="8">
    <source>
        <dbReference type="ARBA" id="ARBA00023065"/>
    </source>
</evidence>
<evidence type="ECO:0000256" key="7">
    <source>
        <dbReference type="ARBA" id="ARBA00023053"/>
    </source>
</evidence>
<evidence type="ECO:0000256" key="4">
    <source>
        <dbReference type="ARBA" id="ARBA00022475"/>
    </source>
</evidence>
<feature type="transmembrane region" description="Helical" evidence="12">
    <location>
        <begin position="234"/>
        <end position="251"/>
    </location>
</feature>
<feature type="transmembrane region" description="Helical" evidence="12">
    <location>
        <begin position="148"/>
        <end position="170"/>
    </location>
</feature>
<comment type="subcellular location">
    <subcellularLocation>
        <location evidence="1">Cell membrane</location>
        <topology evidence="1">Multi-pass membrane protein</topology>
    </subcellularLocation>
</comment>
<evidence type="ECO:0000256" key="5">
    <source>
        <dbReference type="ARBA" id="ARBA00022692"/>
    </source>
</evidence>
<protein>
    <recommendedName>
        <fullName evidence="15">Sodium:solute symporter</fullName>
    </recommendedName>
</protein>
<feature type="transmembrane region" description="Helical" evidence="12">
    <location>
        <begin position="330"/>
        <end position="355"/>
    </location>
</feature>
<dbReference type="Proteomes" id="UP000219559">
    <property type="component" value="Unassembled WGS sequence"/>
</dbReference>
<keyword evidence="8" id="KW-0406">Ion transport</keyword>
<dbReference type="AlphaFoldDB" id="A0A2A4GAE9"/>
<evidence type="ECO:0000256" key="6">
    <source>
        <dbReference type="ARBA" id="ARBA00022989"/>
    </source>
</evidence>
<dbReference type="Pfam" id="PF00474">
    <property type="entry name" value="SSF"/>
    <property type="match status" value="1"/>
</dbReference>
<feature type="transmembrane region" description="Helical" evidence="12">
    <location>
        <begin position="403"/>
        <end position="424"/>
    </location>
</feature>
<comment type="caution">
    <text evidence="13">The sequence shown here is derived from an EMBL/GenBank/DDBJ whole genome shotgun (WGS) entry which is preliminary data.</text>
</comment>
<gene>
    <name evidence="13" type="ORF">B7P33_06005</name>
</gene>
<dbReference type="NCBIfam" id="TIGR00813">
    <property type="entry name" value="sss"/>
    <property type="match status" value="1"/>
</dbReference>
<keyword evidence="9 12" id="KW-0472">Membrane</keyword>
<dbReference type="OrthoDB" id="9803597at2"/>
<feature type="transmembrane region" description="Helical" evidence="12">
    <location>
        <begin position="272"/>
        <end position="297"/>
    </location>
</feature>
<dbReference type="GO" id="GO:0006814">
    <property type="term" value="P:sodium ion transport"/>
    <property type="evidence" value="ECO:0007669"/>
    <property type="project" value="UniProtKB-KW"/>
</dbReference>
<evidence type="ECO:0000256" key="2">
    <source>
        <dbReference type="ARBA" id="ARBA00006434"/>
    </source>
</evidence>
<dbReference type="GO" id="GO:0005886">
    <property type="term" value="C:plasma membrane"/>
    <property type="evidence" value="ECO:0007669"/>
    <property type="project" value="UniProtKB-SubCell"/>
</dbReference>
<evidence type="ECO:0000256" key="3">
    <source>
        <dbReference type="ARBA" id="ARBA00022448"/>
    </source>
</evidence>
<reference evidence="13 14" key="1">
    <citation type="submission" date="2017-04" db="EMBL/GenBank/DDBJ databases">
        <title>A new member of the family Flavobacteriaceae isolated from ascidians.</title>
        <authorList>
            <person name="Chen L."/>
        </authorList>
    </citation>
    <scope>NUCLEOTIDE SEQUENCE [LARGE SCALE GENOMIC DNA]</scope>
    <source>
        <strain evidence="13 14">HQA918</strain>
    </source>
</reference>
<evidence type="ECO:0000313" key="14">
    <source>
        <dbReference type="Proteomes" id="UP000219559"/>
    </source>
</evidence>
<feature type="transmembrane region" description="Helical" evidence="12">
    <location>
        <begin position="431"/>
        <end position="447"/>
    </location>
</feature>
<organism evidence="13 14">
    <name type="scientific">Sediminicola luteus</name>
    <dbReference type="NCBI Taxonomy" id="319238"/>
    <lineage>
        <taxon>Bacteria</taxon>
        <taxon>Pseudomonadati</taxon>
        <taxon>Bacteroidota</taxon>
        <taxon>Flavobacteriia</taxon>
        <taxon>Flavobacteriales</taxon>
        <taxon>Flavobacteriaceae</taxon>
        <taxon>Sediminicola</taxon>
    </lineage>
</organism>
<dbReference type="InterPro" id="IPR051163">
    <property type="entry name" value="Sodium:Solute_Symporter_SSF"/>
</dbReference>
<dbReference type="Gene3D" id="1.20.1730.10">
    <property type="entry name" value="Sodium/glucose cotransporter"/>
    <property type="match status" value="1"/>
</dbReference>
<keyword evidence="3" id="KW-0813">Transport</keyword>
<keyword evidence="5 12" id="KW-0812">Transmembrane</keyword>
<keyword evidence="7" id="KW-0915">Sodium</keyword>
<dbReference type="InterPro" id="IPR001734">
    <property type="entry name" value="Na/solute_symporter"/>
</dbReference>
<feature type="transmembrane region" description="Helical" evidence="12">
    <location>
        <begin position="467"/>
        <end position="487"/>
    </location>
</feature>
<evidence type="ECO:0000256" key="10">
    <source>
        <dbReference type="ARBA" id="ARBA00023201"/>
    </source>
</evidence>
<dbReference type="PROSITE" id="PS50283">
    <property type="entry name" value="NA_SOLUT_SYMP_3"/>
    <property type="match status" value="1"/>
</dbReference>
<evidence type="ECO:0000313" key="13">
    <source>
        <dbReference type="EMBL" id="PCE64722.1"/>
    </source>
</evidence>
<feature type="transmembrane region" description="Helical" evidence="12">
    <location>
        <begin position="48"/>
        <end position="66"/>
    </location>
</feature>
<dbReference type="RefSeq" id="WP_097440003.1">
    <property type="nucleotide sequence ID" value="NZ_KZ300476.1"/>
</dbReference>
<feature type="transmembrane region" description="Helical" evidence="12">
    <location>
        <begin position="78"/>
        <end position="96"/>
    </location>
</feature>
<name>A0A2A4GAE9_9FLAO</name>
<keyword evidence="10" id="KW-0739">Sodium transport</keyword>